<evidence type="ECO:0000313" key="3">
    <source>
        <dbReference type="EMBL" id="PTE71908.1"/>
    </source>
</evidence>
<protein>
    <submittedName>
        <fullName evidence="3">Capsule biosynthesis protein CapA</fullName>
    </submittedName>
</protein>
<dbReference type="RefSeq" id="WP_107506247.1">
    <property type="nucleotide sequence ID" value="NZ_PYZL01000064.1"/>
</dbReference>
<reference evidence="3 4" key="1">
    <citation type="journal article" date="2016" name="Front. Microbiol.">
        <title>Comprehensive Phylogenetic Analysis of Bovine Non-aureus Staphylococci Species Based on Whole-Genome Sequencing.</title>
        <authorList>
            <person name="Naushad S."/>
            <person name="Barkema H.W."/>
            <person name="Luby C."/>
            <person name="Condas L.A."/>
            <person name="Nobrega D.B."/>
            <person name="Carson D.A."/>
            <person name="De Buck J."/>
        </authorList>
    </citation>
    <scope>NUCLEOTIDE SEQUENCE [LARGE SCALE GENOMIC DNA]</scope>
    <source>
        <strain evidence="3 4">SNUC 761</strain>
    </source>
</reference>
<name>A0A2T4KG50_9STAP</name>
<dbReference type="PANTHER" id="PTHR33393:SF12">
    <property type="entry name" value="CAPSULE BIOSYNTHESIS PROTEIN CAPA"/>
    <property type="match status" value="1"/>
</dbReference>
<dbReference type="SMART" id="SM00854">
    <property type="entry name" value="PGA_cap"/>
    <property type="match status" value="1"/>
</dbReference>
<dbReference type="InterPro" id="IPR019079">
    <property type="entry name" value="Capsule_synth_CapA"/>
</dbReference>
<gene>
    <name evidence="3" type="ORF">BUY44_08840</name>
</gene>
<accession>A0A2T4KG50</accession>
<evidence type="ECO:0000259" key="2">
    <source>
        <dbReference type="SMART" id="SM00854"/>
    </source>
</evidence>
<comment type="caution">
    <text evidence="3">The sequence shown here is derived from an EMBL/GenBank/DDBJ whole genome shotgun (WGS) entry which is preliminary data.</text>
</comment>
<dbReference type="AlphaFoldDB" id="A0A2T4KG50"/>
<dbReference type="InterPro" id="IPR029052">
    <property type="entry name" value="Metallo-depent_PP-like"/>
</dbReference>
<dbReference type="SUPFAM" id="SSF56300">
    <property type="entry name" value="Metallo-dependent phosphatases"/>
    <property type="match status" value="1"/>
</dbReference>
<dbReference type="CDD" id="cd07381">
    <property type="entry name" value="MPP_CapA"/>
    <property type="match status" value="1"/>
</dbReference>
<feature type="domain" description="Capsule synthesis protein CapA" evidence="2">
    <location>
        <begin position="32"/>
        <end position="278"/>
    </location>
</feature>
<proteinExistence type="inferred from homology"/>
<dbReference type="Gene3D" id="3.60.21.10">
    <property type="match status" value="1"/>
</dbReference>
<sequence>MFKYYVTCLLLFFTFAIVCGMTLSEDVSKEASVVAVGDNLIHPVVFNDALQQDGSYNFAPMYSHVKDDILEPDLAFVNQESPLGGDDRPFSGFKQFNTPSRVAQDIVDTGFDVINGANNHALDQGDSGVRNNIQTWSKFNHILFTGIFNSEKSAKAIPTITVNGIKISVLSYTYGTNDMTSQYPYTVKQFDKKTIQRDVRKAKQQSDIVMVSAHWGQENQHKPNETQKKYAQLFADEGVDVVLGTHPHVIQPVEWVKSTHNHHQTLVAYSLGNFLNGQYGGDENNQLLGRLNFKIVEAPKGPHLENVTWTSMVNHYEQMVPTDKRTRHHFNIYNLDDYSDKLAQRHGLNSDAKSQWNIKHLQDITKDVIDDEFLNEKSL</sequence>
<dbReference type="Proteomes" id="UP000242547">
    <property type="component" value="Unassembled WGS sequence"/>
</dbReference>
<evidence type="ECO:0000313" key="4">
    <source>
        <dbReference type="Proteomes" id="UP000242547"/>
    </source>
</evidence>
<dbReference type="EMBL" id="PYZL01000064">
    <property type="protein sequence ID" value="PTE71908.1"/>
    <property type="molecule type" value="Genomic_DNA"/>
</dbReference>
<comment type="similarity">
    <text evidence="1">Belongs to the CapA family.</text>
</comment>
<dbReference type="InterPro" id="IPR052169">
    <property type="entry name" value="CW_Biosynth-Accessory"/>
</dbReference>
<evidence type="ECO:0000256" key="1">
    <source>
        <dbReference type="ARBA" id="ARBA00005662"/>
    </source>
</evidence>
<organism evidence="3 4">
    <name type="scientific">Staphylococcus devriesei</name>
    <dbReference type="NCBI Taxonomy" id="586733"/>
    <lineage>
        <taxon>Bacteria</taxon>
        <taxon>Bacillati</taxon>
        <taxon>Bacillota</taxon>
        <taxon>Bacilli</taxon>
        <taxon>Bacillales</taxon>
        <taxon>Staphylococcaceae</taxon>
        <taxon>Staphylococcus</taxon>
    </lineage>
</organism>
<dbReference type="Pfam" id="PF09587">
    <property type="entry name" value="PGA_cap"/>
    <property type="match status" value="1"/>
</dbReference>
<dbReference type="PANTHER" id="PTHR33393">
    <property type="entry name" value="POLYGLUTAMINE SYNTHESIS ACCESSORY PROTEIN RV0574C-RELATED"/>
    <property type="match status" value="1"/>
</dbReference>